<dbReference type="Pfam" id="PF14255">
    <property type="entry name" value="Zn_ribbon_21"/>
    <property type="match status" value="1"/>
</dbReference>
<dbReference type="RefSeq" id="WP_115390387.1">
    <property type="nucleotide sequence ID" value="NZ_JADZHC010000048.1"/>
</dbReference>
<dbReference type="InterPro" id="IPR017143">
    <property type="entry name" value="UCP037225"/>
</dbReference>
<accession>A0A380BWL4</accession>
<evidence type="ECO:0008006" key="3">
    <source>
        <dbReference type="Google" id="ProtNLM"/>
    </source>
</evidence>
<evidence type="ECO:0000313" key="1">
    <source>
        <dbReference type="EMBL" id="SUJ07456.1"/>
    </source>
</evidence>
<reference evidence="1 2" key="1">
    <citation type="submission" date="2018-06" db="EMBL/GenBank/DDBJ databases">
        <authorList>
            <consortium name="Pathogen Informatics"/>
            <person name="Doyle S."/>
        </authorList>
    </citation>
    <scope>NUCLEOTIDE SEQUENCE [LARGE SCALE GENOMIC DNA]</scope>
    <source>
        <strain evidence="1 2">NCTC10738</strain>
    </source>
</reference>
<dbReference type="PIRSF" id="PIRSF037225">
    <property type="entry name" value="UCP037225"/>
    <property type="match status" value="1"/>
</dbReference>
<dbReference type="AlphaFoldDB" id="A0A380BWL4"/>
<protein>
    <recommendedName>
        <fullName evidence="3">CPXCG motif-containing cysteine-rich protein</fullName>
    </recommendedName>
</protein>
<organism evidence="1 2">
    <name type="scientific">Shewanella algae</name>
    <dbReference type="NCBI Taxonomy" id="38313"/>
    <lineage>
        <taxon>Bacteria</taxon>
        <taxon>Pseudomonadati</taxon>
        <taxon>Pseudomonadota</taxon>
        <taxon>Gammaproteobacteria</taxon>
        <taxon>Alteromonadales</taxon>
        <taxon>Shewanellaceae</taxon>
        <taxon>Shewanella</taxon>
    </lineage>
</organism>
<sequence length="66" mass="7737">MQLKSQTICCPHCGHHQKVELDGSGGDQEFYNDCRVCCNPIHMRMHINDQRHMIELYVDGDDEQLY</sequence>
<evidence type="ECO:0000313" key="2">
    <source>
        <dbReference type="Proteomes" id="UP000254069"/>
    </source>
</evidence>
<name>A0A380BWL4_9GAMM</name>
<dbReference type="Proteomes" id="UP000254069">
    <property type="component" value="Unassembled WGS sequence"/>
</dbReference>
<gene>
    <name evidence="1" type="ORF">NCTC10738_03961</name>
</gene>
<dbReference type="InterPro" id="IPR025990">
    <property type="entry name" value="zinc_ribbon_bacterial"/>
</dbReference>
<proteinExistence type="predicted"/>
<dbReference type="EMBL" id="UGYO01000002">
    <property type="protein sequence ID" value="SUJ07456.1"/>
    <property type="molecule type" value="Genomic_DNA"/>
</dbReference>
<keyword evidence="2" id="KW-1185">Reference proteome</keyword>